<feature type="transmembrane region" description="Helical" evidence="1">
    <location>
        <begin position="304"/>
        <end position="323"/>
    </location>
</feature>
<gene>
    <name evidence="2" type="ORF">GCM10009836_65090</name>
</gene>
<comment type="caution">
    <text evidence="2">The sequence shown here is derived from an EMBL/GenBank/DDBJ whole genome shotgun (WGS) entry which is preliminary data.</text>
</comment>
<feature type="transmembrane region" description="Helical" evidence="1">
    <location>
        <begin position="102"/>
        <end position="123"/>
    </location>
</feature>
<feature type="transmembrane region" description="Helical" evidence="1">
    <location>
        <begin position="135"/>
        <end position="163"/>
    </location>
</feature>
<dbReference type="Proteomes" id="UP001500449">
    <property type="component" value="Unassembled WGS sequence"/>
</dbReference>
<evidence type="ECO:0000256" key="1">
    <source>
        <dbReference type="SAM" id="Phobius"/>
    </source>
</evidence>
<evidence type="ECO:0000313" key="2">
    <source>
        <dbReference type="EMBL" id="GAA1874888.1"/>
    </source>
</evidence>
<keyword evidence="1" id="KW-1133">Transmembrane helix</keyword>
<keyword evidence="1" id="KW-0812">Transmembrane</keyword>
<feature type="transmembrane region" description="Helical" evidence="1">
    <location>
        <begin position="330"/>
        <end position="352"/>
    </location>
</feature>
<sequence length="472" mass="47364">MTQLSPPTVRFRALNRPVYHRPGWVQAASGHLPEAWRGPRVERWIMRLPMLGLALAFAGLTFAVDTTTPSVAEVDEILRALPAGASVHPALATALDGVGGLAAVRVASVLAAAAAIVLLGGAVRIGTGSERTGVLAAALVATAPAVVVAGGTGTGTAWGLLALALAIRAGVGRSVGSAVGCGAALALAVTLVPAVLVLLPAVVALLALLAPRRDAVRPLLAFGTVVVLVGVVRLAAGLRPPFTVDGAGDRLGGIALGAGLVAVLAIAGAALVGPRARAGIAVGAALVLPLLADWSGTAPSARPAAAFAALLLAPVGALALAAASRRLLRWVPVAALLLVAPVLAVAESSYMAHGWVDVRPVAAIAPEPGADAGRVRLSTAADALRYETAAPGVRWESTAALAATGPDAVRAAVADRRFSLVLLQPTTAADADRTVLVAALDLSADYVREAPVPDAYDPLATWTVYRLIDTLP</sequence>
<feature type="transmembrane region" description="Helical" evidence="1">
    <location>
        <begin position="44"/>
        <end position="64"/>
    </location>
</feature>
<proteinExistence type="predicted"/>
<organism evidence="2 3">
    <name type="scientific">Pseudonocardia ailaonensis</name>
    <dbReference type="NCBI Taxonomy" id="367279"/>
    <lineage>
        <taxon>Bacteria</taxon>
        <taxon>Bacillati</taxon>
        <taxon>Actinomycetota</taxon>
        <taxon>Actinomycetes</taxon>
        <taxon>Pseudonocardiales</taxon>
        <taxon>Pseudonocardiaceae</taxon>
        <taxon>Pseudonocardia</taxon>
    </lineage>
</organism>
<feature type="transmembrane region" description="Helical" evidence="1">
    <location>
        <begin position="183"/>
        <end position="207"/>
    </location>
</feature>
<feature type="transmembrane region" description="Helical" evidence="1">
    <location>
        <begin position="251"/>
        <end position="272"/>
    </location>
</feature>
<name>A0ABN2NPX6_9PSEU</name>
<feature type="transmembrane region" description="Helical" evidence="1">
    <location>
        <begin position="279"/>
        <end position="298"/>
    </location>
</feature>
<accession>A0ABN2NPX6</accession>
<feature type="transmembrane region" description="Helical" evidence="1">
    <location>
        <begin position="219"/>
        <end position="239"/>
    </location>
</feature>
<dbReference type="EMBL" id="BAAAQK010000028">
    <property type="protein sequence ID" value="GAA1874888.1"/>
    <property type="molecule type" value="Genomic_DNA"/>
</dbReference>
<keyword evidence="1" id="KW-0472">Membrane</keyword>
<evidence type="ECO:0000313" key="3">
    <source>
        <dbReference type="Proteomes" id="UP001500449"/>
    </source>
</evidence>
<keyword evidence="3" id="KW-1185">Reference proteome</keyword>
<evidence type="ECO:0008006" key="4">
    <source>
        <dbReference type="Google" id="ProtNLM"/>
    </source>
</evidence>
<dbReference type="RefSeq" id="WP_344426082.1">
    <property type="nucleotide sequence ID" value="NZ_BAAAQK010000028.1"/>
</dbReference>
<protein>
    <recommendedName>
        <fullName evidence="4">Glycosyltransferase RgtA/B/C/D-like domain-containing protein</fullName>
    </recommendedName>
</protein>
<reference evidence="2 3" key="1">
    <citation type="journal article" date="2019" name="Int. J. Syst. Evol. Microbiol.">
        <title>The Global Catalogue of Microorganisms (GCM) 10K type strain sequencing project: providing services to taxonomists for standard genome sequencing and annotation.</title>
        <authorList>
            <consortium name="The Broad Institute Genomics Platform"/>
            <consortium name="The Broad Institute Genome Sequencing Center for Infectious Disease"/>
            <person name="Wu L."/>
            <person name="Ma J."/>
        </authorList>
    </citation>
    <scope>NUCLEOTIDE SEQUENCE [LARGE SCALE GENOMIC DNA]</scope>
    <source>
        <strain evidence="2 3">JCM 16009</strain>
    </source>
</reference>